<evidence type="ECO:0000313" key="1">
    <source>
        <dbReference type="EMBL" id="CAB1417738.1"/>
    </source>
</evidence>
<dbReference type="EMBL" id="CADEAL010000280">
    <property type="protein sequence ID" value="CAB1417738.1"/>
    <property type="molecule type" value="Genomic_DNA"/>
</dbReference>
<name>A0A9N7Y9M5_PLEPL</name>
<proteinExistence type="predicted"/>
<dbReference type="Proteomes" id="UP001153269">
    <property type="component" value="Unassembled WGS sequence"/>
</dbReference>
<dbReference type="AlphaFoldDB" id="A0A9N7Y9M5"/>
<accession>A0A9N7Y9M5</accession>
<keyword evidence="2" id="KW-1185">Reference proteome</keyword>
<evidence type="ECO:0000313" key="2">
    <source>
        <dbReference type="Proteomes" id="UP001153269"/>
    </source>
</evidence>
<gene>
    <name evidence="1" type="ORF">PLEPLA_LOCUS5557</name>
</gene>
<reference evidence="1" key="1">
    <citation type="submission" date="2020-03" db="EMBL/GenBank/DDBJ databases">
        <authorList>
            <person name="Weist P."/>
        </authorList>
    </citation>
    <scope>NUCLEOTIDE SEQUENCE</scope>
</reference>
<comment type="caution">
    <text evidence="1">The sequence shown here is derived from an EMBL/GenBank/DDBJ whole genome shotgun (WGS) entry which is preliminary data.</text>
</comment>
<sequence length="138" mass="15411">MTSPGSLSQANVKNVKHQHLPQLTAEVGSIIVSCERPQEKRETIEAASTHQVTSYLVNPSVSRDSDVIVGQTQAFGQHVHSLIKLEHVQFEEQRSQSVVVEVGDVCSDYFPINDHSKRSWPWLLSLPPSPLLCYSLQH</sequence>
<protein>
    <submittedName>
        <fullName evidence="1">Uncharacterized protein</fullName>
    </submittedName>
</protein>
<organism evidence="1 2">
    <name type="scientific">Pleuronectes platessa</name>
    <name type="common">European plaice</name>
    <dbReference type="NCBI Taxonomy" id="8262"/>
    <lineage>
        <taxon>Eukaryota</taxon>
        <taxon>Metazoa</taxon>
        <taxon>Chordata</taxon>
        <taxon>Craniata</taxon>
        <taxon>Vertebrata</taxon>
        <taxon>Euteleostomi</taxon>
        <taxon>Actinopterygii</taxon>
        <taxon>Neopterygii</taxon>
        <taxon>Teleostei</taxon>
        <taxon>Neoteleostei</taxon>
        <taxon>Acanthomorphata</taxon>
        <taxon>Carangaria</taxon>
        <taxon>Pleuronectiformes</taxon>
        <taxon>Pleuronectoidei</taxon>
        <taxon>Pleuronectidae</taxon>
        <taxon>Pleuronectes</taxon>
    </lineage>
</organism>